<dbReference type="Gene3D" id="1.10.150.900">
    <property type="match status" value="1"/>
</dbReference>
<proteinExistence type="inferred from homology"/>
<dbReference type="InterPro" id="IPR050072">
    <property type="entry name" value="Peptidase_M20A"/>
</dbReference>
<dbReference type="SUPFAM" id="SSF55031">
    <property type="entry name" value="Bacterial exopeptidase dimerisation domain"/>
    <property type="match status" value="1"/>
</dbReference>
<organism evidence="7 8">
    <name type="scientific">Sphaerisporangium album</name>
    <dbReference type="NCBI Taxonomy" id="509200"/>
    <lineage>
        <taxon>Bacteria</taxon>
        <taxon>Bacillati</taxon>
        <taxon>Actinomycetota</taxon>
        <taxon>Actinomycetes</taxon>
        <taxon>Streptosporangiales</taxon>
        <taxon>Streptosporangiaceae</taxon>
        <taxon>Sphaerisporangium</taxon>
    </lineage>
</organism>
<dbReference type="RefSeq" id="WP_114027870.1">
    <property type="nucleotide sequence ID" value="NZ_QOIL01000003.1"/>
</dbReference>
<dbReference type="GO" id="GO:0016787">
    <property type="term" value="F:hydrolase activity"/>
    <property type="evidence" value="ECO:0007669"/>
    <property type="project" value="UniProtKB-KW"/>
</dbReference>
<reference evidence="7 8" key="1">
    <citation type="submission" date="2018-06" db="EMBL/GenBank/DDBJ databases">
        <title>Sphaerisporangium craniellae sp. nov., isolated from a marine sponge in the South China Sea.</title>
        <authorList>
            <person name="Li L."/>
        </authorList>
    </citation>
    <scope>NUCLEOTIDE SEQUENCE [LARGE SCALE GENOMIC DNA]</scope>
    <source>
        <strain evidence="7 8">CCTCC AA 208026</strain>
    </source>
</reference>
<evidence type="ECO:0000256" key="2">
    <source>
        <dbReference type="ARBA" id="ARBA00006247"/>
    </source>
</evidence>
<dbReference type="OrthoDB" id="7055905at2"/>
<comment type="similarity">
    <text evidence="2">Belongs to the peptidase M20A family.</text>
</comment>
<dbReference type="Pfam" id="PF01546">
    <property type="entry name" value="Peptidase_M20"/>
    <property type="match status" value="1"/>
</dbReference>
<evidence type="ECO:0000259" key="6">
    <source>
        <dbReference type="Pfam" id="PF07687"/>
    </source>
</evidence>
<keyword evidence="4 7" id="KW-0378">Hydrolase</keyword>
<dbReference type="PROSITE" id="PS00758">
    <property type="entry name" value="ARGE_DAPE_CPG2_1"/>
    <property type="match status" value="1"/>
</dbReference>
<evidence type="ECO:0000256" key="1">
    <source>
        <dbReference type="ARBA" id="ARBA00001947"/>
    </source>
</evidence>
<dbReference type="PANTHER" id="PTHR43808:SF8">
    <property type="entry name" value="PEPTIDASE M20 DIMERISATION DOMAIN-CONTAINING PROTEIN"/>
    <property type="match status" value="1"/>
</dbReference>
<gene>
    <name evidence="7" type="ORF">DQ384_07075</name>
</gene>
<protein>
    <submittedName>
        <fullName evidence="7">M20/M25/M40 family metallo-hydrolase</fullName>
    </submittedName>
</protein>
<evidence type="ECO:0000256" key="3">
    <source>
        <dbReference type="ARBA" id="ARBA00022723"/>
    </source>
</evidence>
<dbReference type="PANTHER" id="PTHR43808">
    <property type="entry name" value="ACETYLORNITHINE DEACETYLASE"/>
    <property type="match status" value="1"/>
</dbReference>
<dbReference type="FunFam" id="1.10.150.900:FF:000002">
    <property type="entry name" value="M20/M25/M40 family peptidase"/>
    <property type="match status" value="1"/>
</dbReference>
<keyword evidence="3" id="KW-0479">Metal-binding</keyword>
<dbReference type="NCBIfam" id="NF005913">
    <property type="entry name" value="PRK07906.1"/>
    <property type="match status" value="1"/>
</dbReference>
<accession>A0A367FRN4</accession>
<dbReference type="SUPFAM" id="SSF53187">
    <property type="entry name" value="Zn-dependent exopeptidases"/>
    <property type="match status" value="1"/>
</dbReference>
<keyword evidence="8" id="KW-1185">Reference proteome</keyword>
<keyword evidence="5" id="KW-0862">Zinc</keyword>
<dbReference type="InterPro" id="IPR001261">
    <property type="entry name" value="ArgE/DapE_CS"/>
</dbReference>
<dbReference type="AlphaFoldDB" id="A0A367FRN4"/>
<evidence type="ECO:0000256" key="5">
    <source>
        <dbReference type="ARBA" id="ARBA00022833"/>
    </source>
</evidence>
<dbReference type="InterPro" id="IPR036264">
    <property type="entry name" value="Bact_exopeptidase_dim_dom"/>
</dbReference>
<name>A0A367FRN4_9ACTN</name>
<feature type="domain" description="Peptidase M20 dimerisation" evidence="6">
    <location>
        <begin position="193"/>
        <end position="320"/>
    </location>
</feature>
<sequence>MTLLEDETVRMCAELIRIDTSNLGDGDGPGERAAAERIMEWLGEAGLSPTYLECSPRRGNVILRVSGTTPGLPALLVHGHLDVVPADPRDWTMPPFAGEVANGWVWGRGAVDMKHMDAMMVALVRDMARTGLRPRRDLVFAWLADEETGGDHGARFLVREHPGLFEGCAEAIGEVGGYSLTIGSDLRLYLVETAQKGLAWIRMSVEGQAGHGSLPHPGNAVTELAAAVSRIGAHTWPQRLTPTTRRMLREICLACEVPFDEDDIDGVLGKLGPIARFIGASLRHVANPTRFHAGYATNVVPEIAVAEIDGRFLPGLKDDFLETVDRLAGPRVSSRHIDDEDAVEVPFDTPLVEAMLASLQVEDPRGRVVPYCLSAGTDNRTFHRLGIHGYGFVPLRLPPEVDFAAMFHGVDERVPESALRFGVRVLRHLLSTY</sequence>
<dbReference type="InterPro" id="IPR002933">
    <property type="entry name" value="Peptidase_M20"/>
</dbReference>
<dbReference type="GO" id="GO:0046872">
    <property type="term" value="F:metal ion binding"/>
    <property type="evidence" value="ECO:0007669"/>
    <property type="project" value="UniProtKB-KW"/>
</dbReference>
<dbReference type="Gene3D" id="3.30.70.360">
    <property type="match status" value="1"/>
</dbReference>
<comment type="caution">
    <text evidence="7">The sequence shown here is derived from an EMBL/GenBank/DDBJ whole genome shotgun (WGS) entry which is preliminary data.</text>
</comment>
<evidence type="ECO:0000313" key="7">
    <source>
        <dbReference type="EMBL" id="RCG32255.1"/>
    </source>
</evidence>
<dbReference type="InterPro" id="IPR011650">
    <property type="entry name" value="Peptidase_M20_dimer"/>
</dbReference>
<evidence type="ECO:0000256" key="4">
    <source>
        <dbReference type="ARBA" id="ARBA00022801"/>
    </source>
</evidence>
<dbReference type="Pfam" id="PF07687">
    <property type="entry name" value="M20_dimer"/>
    <property type="match status" value="1"/>
</dbReference>
<comment type="cofactor">
    <cofactor evidence="1">
        <name>Zn(2+)</name>
        <dbReference type="ChEBI" id="CHEBI:29105"/>
    </cofactor>
</comment>
<dbReference type="Gene3D" id="3.40.630.10">
    <property type="entry name" value="Zn peptidases"/>
    <property type="match status" value="1"/>
</dbReference>
<dbReference type="Proteomes" id="UP000253094">
    <property type="component" value="Unassembled WGS sequence"/>
</dbReference>
<dbReference type="EMBL" id="QOIL01000003">
    <property type="protein sequence ID" value="RCG32255.1"/>
    <property type="molecule type" value="Genomic_DNA"/>
</dbReference>
<evidence type="ECO:0000313" key="8">
    <source>
        <dbReference type="Proteomes" id="UP000253094"/>
    </source>
</evidence>